<dbReference type="GO" id="GO:0015679">
    <property type="term" value="P:plasma membrane copper ion transport"/>
    <property type="evidence" value="ECO:0007669"/>
    <property type="project" value="TreeGrafter"/>
</dbReference>
<dbReference type="SUPFAM" id="SSF111369">
    <property type="entry name" value="HlyD-like secretion proteins"/>
    <property type="match status" value="1"/>
</dbReference>
<dbReference type="Pfam" id="PF25975">
    <property type="entry name" value="CzcB_C"/>
    <property type="match status" value="1"/>
</dbReference>
<dbReference type="InterPro" id="IPR006143">
    <property type="entry name" value="RND_pump_MFP"/>
</dbReference>
<organism evidence="8 9">
    <name type="scientific">Leptospira ellinghausenii</name>
    <dbReference type="NCBI Taxonomy" id="1917822"/>
    <lineage>
        <taxon>Bacteria</taxon>
        <taxon>Pseudomonadati</taxon>
        <taxon>Spirochaetota</taxon>
        <taxon>Spirochaetia</taxon>
        <taxon>Leptospirales</taxon>
        <taxon>Leptospiraceae</taxon>
        <taxon>Leptospira</taxon>
    </lineage>
</organism>
<accession>A0A2P2DGM9</accession>
<dbReference type="GO" id="GO:0016020">
    <property type="term" value="C:membrane"/>
    <property type="evidence" value="ECO:0007669"/>
    <property type="project" value="InterPro"/>
</dbReference>
<keyword evidence="4" id="KW-0472">Membrane</keyword>
<dbReference type="InterPro" id="IPR058649">
    <property type="entry name" value="CzcB_C"/>
</dbReference>
<evidence type="ECO:0000256" key="1">
    <source>
        <dbReference type="ARBA" id="ARBA00009477"/>
    </source>
</evidence>
<keyword evidence="3" id="KW-0175">Coiled coil</keyword>
<dbReference type="OrthoDB" id="9810430at2"/>
<feature type="domain" description="CzcB-like C-terminal circularly permuted SH3-like" evidence="7">
    <location>
        <begin position="307"/>
        <end position="368"/>
    </location>
</feature>
<evidence type="ECO:0000256" key="4">
    <source>
        <dbReference type="SAM" id="Phobius"/>
    </source>
</evidence>
<evidence type="ECO:0000259" key="5">
    <source>
        <dbReference type="Pfam" id="PF25954"/>
    </source>
</evidence>
<comment type="caution">
    <text evidence="8">The sequence shown here is derived from an EMBL/GenBank/DDBJ whole genome shotgun (WGS) entry which is preliminary data.</text>
</comment>
<reference evidence="9" key="1">
    <citation type="journal article" date="2019" name="Microbiol. Immunol.">
        <title>Molecular and phenotypic characterization of Leptospira johnsonii sp. nov., Leptospira ellinghausenii sp. nov. and Leptospira ryugenii sp. nov. isolated from soil and water in Japan.</title>
        <authorList>
            <person name="Masuzawa T."/>
            <person name="Saito M."/>
            <person name="Nakao R."/>
            <person name="Nikaido Y."/>
            <person name="Matsumoto M."/>
            <person name="Ogawa M."/>
            <person name="Yokoyama M."/>
            <person name="Hidaka Y."/>
            <person name="Tomita J."/>
            <person name="Sakakibara K."/>
            <person name="Suzuki K."/>
            <person name="Yasuda S."/>
            <person name="Sato H."/>
            <person name="Yamaguchi M."/>
            <person name="Yoshida S.I."/>
            <person name="Koizumi N."/>
            <person name="Kawamura Y."/>
        </authorList>
    </citation>
    <scope>NUCLEOTIDE SEQUENCE [LARGE SCALE GENOMIC DNA]</scope>
    <source>
        <strain evidence="9">E18</strain>
    </source>
</reference>
<dbReference type="GO" id="GO:0022857">
    <property type="term" value="F:transmembrane transporter activity"/>
    <property type="evidence" value="ECO:0007669"/>
    <property type="project" value="InterPro"/>
</dbReference>
<dbReference type="RefSeq" id="WP_108960656.1">
    <property type="nucleotide sequence ID" value="NZ_BFAZ01000009.1"/>
</dbReference>
<dbReference type="EMBL" id="BFAZ01000009">
    <property type="protein sequence ID" value="GBF43786.1"/>
    <property type="molecule type" value="Genomic_DNA"/>
</dbReference>
<keyword evidence="2" id="KW-0813">Transport</keyword>
<dbReference type="InterPro" id="IPR058792">
    <property type="entry name" value="Beta-barrel_RND_2"/>
</dbReference>
<dbReference type="Pfam" id="PF25954">
    <property type="entry name" value="Beta-barrel_RND_2"/>
    <property type="match status" value="1"/>
</dbReference>
<feature type="domain" description="CusB-like beta-barrel" evidence="5">
    <location>
        <begin position="226"/>
        <end position="299"/>
    </location>
</feature>
<dbReference type="Gene3D" id="2.40.30.170">
    <property type="match status" value="1"/>
</dbReference>
<dbReference type="InterPro" id="IPR058647">
    <property type="entry name" value="BSH_CzcB-like"/>
</dbReference>
<dbReference type="GO" id="GO:0060003">
    <property type="term" value="P:copper ion export"/>
    <property type="evidence" value="ECO:0007669"/>
    <property type="project" value="TreeGrafter"/>
</dbReference>
<feature type="transmembrane region" description="Helical" evidence="4">
    <location>
        <begin position="7"/>
        <end position="23"/>
    </location>
</feature>
<keyword evidence="4" id="KW-1133">Transmembrane helix</keyword>
<dbReference type="GO" id="GO:0046914">
    <property type="term" value="F:transition metal ion binding"/>
    <property type="evidence" value="ECO:0007669"/>
    <property type="project" value="TreeGrafter"/>
</dbReference>
<evidence type="ECO:0000313" key="8">
    <source>
        <dbReference type="EMBL" id="GBF43786.1"/>
    </source>
</evidence>
<dbReference type="Proteomes" id="UP000245206">
    <property type="component" value="Unassembled WGS sequence"/>
</dbReference>
<dbReference type="PANTHER" id="PTHR30097:SF15">
    <property type="entry name" value="CATION EFFLUX SYSTEM PROTEIN CUSB"/>
    <property type="match status" value="1"/>
</dbReference>
<dbReference type="Pfam" id="PF25973">
    <property type="entry name" value="BSH_CzcB"/>
    <property type="match status" value="1"/>
</dbReference>
<feature type="coiled-coil region" evidence="3">
    <location>
        <begin position="116"/>
        <end position="174"/>
    </location>
</feature>
<dbReference type="Gene3D" id="2.40.420.20">
    <property type="match status" value="1"/>
</dbReference>
<evidence type="ECO:0000256" key="3">
    <source>
        <dbReference type="SAM" id="Coils"/>
    </source>
</evidence>
<dbReference type="Gene3D" id="2.40.50.100">
    <property type="match status" value="1"/>
</dbReference>
<protein>
    <submittedName>
        <fullName evidence="8">Efflux pump protein</fullName>
    </submittedName>
</protein>
<dbReference type="GO" id="GO:0030288">
    <property type="term" value="C:outer membrane-bounded periplasmic space"/>
    <property type="evidence" value="ECO:0007669"/>
    <property type="project" value="TreeGrafter"/>
</dbReference>
<evidence type="ECO:0000259" key="7">
    <source>
        <dbReference type="Pfam" id="PF25975"/>
    </source>
</evidence>
<dbReference type="AlphaFoldDB" id="A0A2P2DGM9"/>
<proteinExistence type="inferred from homology"/>
<evidence type="ECO:0000259" key="6">
    <source>
        <dbReference type="Pfam" id="PF25973"/>
    </source>
</evidence>
<comment type="similarity">
    <text evidence="1">Belongs to the membrane fusion protein (MFP) (TC 8.A.1) family.</text>
</comment>
<dbReference type="NCBIfam" id="TIGR01730">
    <property type="entry name" value="RND_mfp"/>
    <property type="match status" value="1"/>
</dbReference>
<keyword evidence="4" id="KW-0812">Transmembrane</keyword>
<evidence type="ECO:0000256" key="2">
    <source>
        <dbReference type="ARBA" id="ARBA00022448"/>
    </source>
</evidence>
<name>A0A2P2DGM9_9LEPT</name>
<gene>
    <name evidence="8" type="ORF">LPTSP2_30890</name>
</gene>
<feature type="domain" description="CzcB-like barrel-sandwich hybrid" evidence="6">
    <location>
        <begin position="81"/>
        <end position="222"/>
    </location>
</feature>
<dbReference type="PANTHER" id="PTHR30097">
    <property type="entry name" value="CATION EFFLUX SYSTEM PROTEIN CUSB"/>
    <property type="match status" value="1"/>
</dbReference>
<sequence>MKINFKLIIFSILILIGVIYFWQSSRNKTIVPEITTNKNFLHLTKEQRDAISIEVELVSLKKIHSNIELIGETEAVPDDIMDVPARISGRVTSVYFVEGDTIQKGQKLATIDSPELAKLRSTYLVAKSKYNAAEQNLTRISSLVKMNLAAKQEQIDAEANLRVIESEKNSAEENLRANGLNIDNSSTGQYLVYAPRSGLALSRNAVPGSIVAGNQILTTIANLTNLWFQAKIYENDLKYLSEGIPADVILNAYPELNFYGKLEHIGEKVDPESRTVHARVVFKNQNKKAKIGLFGRAILSVNERTGIQIPETAIQSYQDSKYVFIENKPETYQWLEVSTGSTNDKMVEVISGLKEGDKVVTNGAFELKAILFKDTFGGGE</sequence>
<dbReference type="InterPro" id="IPR051909">
    <property type="entry name" value="MFP_Cation_Efflux"/>
</dbReference>
<keyword evidence="9" id="KW-1185">Reference proteome</keyword>
<evidence type="ECO:0000313" key="9">
    <source>
        <dbReference type="Proteomes" id="UP000245206"/>
    </source>
</evidence>